<dbReference type="InterPro" id="IPR045107">
    <property type="entry name" value="SAC3/GANP/THP3"/>
</dbReference>
<name>A0A7S3Q3M7_9STRA</name>
<dbReference type="PANTHER" id="PTHR12436:SF4">
    <property type="entry name" value="LEUKOCYTE RECEPTOR CLUSTER MEMBER 8"/>
    <property type="match status" value="1"/>
</dbReference>
<accession>A0A7S3Q3M7</accession>
<dbReference type="PANTHER" id="PTHR12436">
    <property type="entry name" value="80 KDA MCM3-ASSOCIATED PROTEIN"/>
    <property type="match status" value="1"/>
</dbReference>
<gene>
    <name evidence="3" type="ORF">CDEB00056_LOCUS9799</name>
</gene>
<feature type="region of interest" description="Disordered" evidence="1">
    <location>
        <begin position="256"/>
        <end position="303"/>
    </location>
</feature>
<feature type="region of interest" description="Disordered" evidence="1">
    <location>
        <begin position="1"/>
        <end position="45"/>
    </location>
</feature>
<feature type="compositionally biased region" description="Polar residues" evidence="1">
    <location>
        <begin position="271"/>
        <end position="281"/>
    </location>
</feature>
<feature type="compositionally biased region" description="Polar residues" evidence="1">
    <location>
        <begin position="1"/>
        <end position="14"/>
    </location>
</feature>
<evidence type="ECO:0000259" key="2">
    <source>
        <dbReference type="Pfam" id="PF03399"/>
    </source>
</evidence>
<protein>
    <recommendedName>
        <fullName evidence="2">SAC3/GANP/THP3 conserved domain-containing protein</fullName>
    </recommendedName>
</protein>
<evidence type="ECO:0000313" key="3">
    <source>
        <dbReference type="EMBL" id="CAE0464958.1"/>
    </source>
</evidence>
<dbReference type="Pfam" id="PF03399">
    <property type="entry name" value="SAC3_GANP"/>
    <property type="match status" value="1"/>
</dbReference>
<feature type="compositionally biased region" description="Low complexity" evidence="1">
    <location>
        <begin position="150"/>
        <end position="169"/>
    </location>
</feature>
<organism evidence="3">
    <name type="scientific">Chaetoceros debilis</name>
    <dbReference type="NCBI Taxonomy" id="122233"/>
    <lineage>
        <taxon>Eukaryota</taxon>
        <taxon>Sar</taxon>
        <taxon>Stramenopiles</taxon>
        <taxon>Ochrophyta</taxon>
        <taxon>Bacillariophyta</taxon>
        <taxon>Coscinodiscophyceae</taxon>
        <taxon>Chaetocerotophycidae</taxon>
        <taxon>Chaetocerotales</taxon>
        <taxon>Chaetocerotaceae</taxon>
        <taxon>Chaetoceros</taxon>
    </lineage>
</organism>
<feature type="compositionally biased region" description="Low complexity" evidence="1">
    <location>
        <begin position="22"/>
        <end position="34"/>
    </location>
</feature>
<proteinExistence type="predicted"/>
<dbReference type="InterPro" id="IPR005062">
    <property type="entry name" value="SAC3/GANP/THP3_conserved"/>
</dbReference>
<evidence type="ECO:0000256" key="1">
    <source>
        <dbReference type="SAM" id="MobiDB-lite"/>
    </source>
</evidence>
<feature type="region of interest" description="Disordered" evidence="1">
    <location>
        <begin position="111"/>
        <end position="174"/>
    </location>
</feature>
<reference evidence="3" key="1">
    <citation type="submission" date="2021-01" db="EMBL/GenBank/DDBJ databases">
        <authorList>
            <person name="Corre E."/>
            <person name="Pelletier E."/>
            <person name="Niang G."/>
            <person name="Scheremetjew M."/>
            <person name="Finn R."/>
            <person name="Kale V."/>
            <person name="Holt S."/>
            <person name="Cochrane G."/>
            <person name="Meng A."/>
            <person name="Brown T."/>
            <person name="Cohen L."/>
        </authorList>
    </citation>
    <scope>NUCLEOTIDE SEQUENCE</scope>
    <source>
        <strain evidence="3">MM31A-1</strain>
    </source>
</reference>
<sequence length="763" mass="83412">MYNSRSVSVSTEGSGWNGHSWVPQPQKQQQQKPLSVPPPSTDLPKIPAHLEGTIDPMNASAKQLTTFFSEVYQYWAGQTAACQTSGDTSSSAYQWANYYSDLSSRAAHHYNHLVKNPPPPPSSSSSSFSLSTVTANTAPAPISQRWGAKANASNNNRATANSATATATTPMVPPKSFKDYAHRCLSQCISETQKKSMKELVEITIRNALQDGSMHKNNWDVEPLLAVYGSGSKKKEKKLVSSLSYGKSYANIVSKSISNKGPGTGGPGRSLEQQSLPSNDSYYGRASASASNKRGSDQDYLGDDDTKLSTDYSYYGNSTSPGSSASAQILLSKKKNKKAKNNTSAATMASTIPLDGDFISLSSLSSARSVNVKAKKKNKKAAKKLKENANEFGSGFGFNGTASKLASRANRFSGQGGITDASSEDKLASYSQNIDRYMGKTIIGGNSKKGGVKLNDDDYEKMTVKGTCKVLEKEYLRLTAPPKANLVRPEPILKKHLINLKKLRKIQSGKSSCSSSGAKRKDYNWFCSQLKAIRQDLTVQRIFNEFAVQVYEFHAKTALEEGDLNEYNQSQTQLKELYEIVDDPYPTIGKGDKSKSKGLENQNEFIAYRIIYYVFMTGNKKYEGGSTDLFKIMLSLSPEQRLDSFISHALKVRIAVADNDYHAFFRLQDKAPSMAAYLMDFIVPSIRASGLKCMMKAYRPTISAEFVLIELGFVFNGKVDKKEGIAWLKGCGCKFNSDRDLIVAKDSVLVGSVVAGVKTSSLI</sequence>
<dbReference type="GO" id="GO:0005634">
    <property type="term" value="C:nucleus"/>
    <property type="evidence" value="ECO:0007669"/>
    <property type="project" value="TreeGrafter"/>
</dbReference>
<dbReference type="AlphaFoldDB" id="A0A7S3Q3M7"/>
<feature type="domain" description="SAC3/GANP/THP3 conserved" evidence="2">
    <location>
        <begin position="472"/>
        <end position="700"/>
    </location>
</feature>
<dbReference type="Gene3D" id="1.25.40.990">
    <property type="match status" value="1"/>
</dbReference>
<dbReference type="EMBL" id="HBIO01012612">
    <property type="protein sequence ID" value="CAE0464958.1"/>
    <property type="molecule type" value="Transcribed_RNA"/>
</dbReference>